<protein>
    <submittedName>
        <fullName evidence="1">Uncharacterized protein</fullName>
    </submittedName>
</protein>
<dbReference type="AlphaFoldDB" id="A0A5B7JCK8"/>
<accession>A0A5B7JCK8</accession>
<dbReference type="EMBL" id="VSRR010085226">
    <property type="protein sequence ID" value="MPC90678.1"/>
    <property type="molecule type" value="Genomic_DNA"/>
</dbReference>
<organism evidence="1 2">
    <name type="scientific">Portunus trituberculatus</name>
    <name type="common">Swimming crab</name>
    <name type="synonym">Neptunus trituberculatus</name>
    <dbReference type="NCBI Taxonomy" id="210409"/>
    <lineage>
        <taxon>Eukaryota</taxon>
        <taxon>Metazoa</taxon>
        <taxon>Ecdysozoa</taxon>
        <taxon>Arthropoda</taxon>
        <taxon>Crustacea</taxon>
        <taxon>Multicrustacea</taxon>
        <taxon>Malacostraca</taxon>
        <taxon>Eumalacostraca</taxon>
        <taxon>Eucarida</taxon>
        <taxon>Decapoda</taxon>
        <taxon>Pleocyemata</taxon>
        <taxon>Brachyura</taxon>
        <taxon>Eubrachyura</taxon>
        <taxon>Portunoidea</taxon>
        <taxon>Portunidae</taxon>
        <taxon>Portuninae</taxon>
        <taxon>Portunus</taxon>
    </lineage>
</organism>
<sequence length="70" mass="7791">MGGKERGGRRVKATLEEWMCWCDAGTGKFELRAAPGITRGSSTVNKGNPKLLINSRRLTTRATLHYKLSR</sequence>
<proteinExistence type="predicted"/>
<evidence type="ECO:0000313" key="2">
    <source>
        <dbReference type="Proteomes" id="UP000324222"/>
    </source>
</evidence>
<reference evidence="1 2" key="1">
    <citation type="submission" date="2019-05" db="EMBL/GenBank/DDBJ databases">
        <title>Another draft genome of Portunus trituberculatus and its Hox gene families provides insights of decapod evolution.</title>
        <authorList>
            <person name="Jeong J.-H."/>
            <person name="Song I."/>
            <person name="Kim S."/>
            <person name="Choi T."/>
            <person name="Kim D."/>
            <person name="Ryu S."/>
            <person name="Kim W."/>
        </authorList>
    </citation>
    <scope>NUCLEOTIDE SEQUENCE [LARGE SCALE GENOMIC DNA]</scope>
    <source>
        <tissue evidence="1">Muscle</tissue>
    </source>
</reference>
<name>A0A5B7JCK8_PORTR</name>
<keyword evidence="2" id="KW-1185">Reference proteome</keyword>
<evidence type="ECO:0000313" key="1">
    <source>
        <dbReference type="EMBL" id="MPC90678.1"/>
    </source>
</evidence>
<comment type="caution">
    <text evidence="1">The sequence shown here is derived from an EMBL/GenBank/DDBJ whole genome shotgun (WGS) entry which is preliminary data.</text>
</comment>
<gene>
    <name evidence="1" type="ORF">E2C01_085675</name>
</gene>
<dbReference type="Proteomes" id="UP000324222">
    <property type="component" value="Unassembled WGS sequence"/>
</dbReference>